<organism evidence="7 8">
    <name type="scientific">Desulfovibrio litoralis DSM 11393</name>
    <dbReference type="NCBI Taxonomy" id="1121455"/>
    <lineage>
        <taxon>Bacteria</taxon>
        <taxon>Pseudomonadati</taxon>
        <taxon>Thermodesulfobacteriota</taxon>
        <taxon>Desulfovibrionia</taxon>
        <taxon>Desulfovibrionales</taxon>
        <taxon>Desulfovibrionaceae</taxon>
        <taxon>Desulfovibrio</taxon>
    </lineage>
</organism>
<evidence type="ECO:0000256" key="4">
    <source>
        <dbReference type="ARBA" id="ARBA00022801"/>
    </source>
</evidence>
<evidence type="ECO:0000256" key="5">
    <source>
        <dbReference type="HAMAP-Rule" id="MF_00651"/>
    </source>
</evidence>
<evidence type="ECO:0000313" key="7">
    <source>
        <dbReference type="EMBL" id="SHN55318.1"/>
    </source>
</evidence>
<name>A0A1M7SA74_9BACT</name>
<comment type="subcellular location">
    <subcellularLocation>
        <location evidence="5">Cytoplasm</location>
    </subcellularLocation>
</comment>
<evidence type="ECO:0000313" key="8">
    <source>
        <dbReference type="Proteomes" id="UP000186469"/>
    </source>
</evidence>
<dbReference type="OrthoDB" id="9796140at2"/>
<proteinExistence type="inferred from homology"/>
<dbReference type="RefSeq" id="WP_072696352.1">
    <property type="nucleotide sequence ID" value="NZ_FRDI01000003.1"/>
</dbReference>
<dbReference type="GO" id="GO:0016788">
    <property type="term" value="F:hydrolase activity, acting on ester bonds"/>
    <property type="evidence" value="ECO:0007669"/>
    <property type="project" value="UniProtKB-UniRule"/>
</dbReference>
<keyword evidence="2 5" id="KW-0690">Ribosome biogenesis</keyword>
<dbReference type="EMBL" id="FRDI01000003">
    <property type="protein sequence ID" value="SHN55318.1"/>
    <property type="molecule type" value="Genomic_DNA"/>
</dbReference>
<sequence>MKYLAIDYGQKRIGVAASDDGGNIAFPRITLHKTTKDMLFAQLLDLITKDKIEALVVGLPVPDDGVENLTTKQVRNFTESLKRRVELPIFFMPETLSSFAADQSLRSAGLYSQDRNKYSDQAAAVEILNSFLSLPSERRIKA</sequence>
<dbReference type="InterPro" id="IPR037027">
    <property type="entry name" value="YqgF/RNaseH-like_dom_sf"/>
</dbReference>
<evidence type="ECO:0000259" key="6">
    <source>
        <dbReference type="SMART" id="SM00732"/>
    </source>
</evidence>
<keyword evidence="1 5" id="KW-0963">Cytoplasm</keyword>
<dbReference type="GO" id="GO:0000967">
    <property type="term" value="P:rRNA 5'-end processing"/>
    <property type="evidence" value="ECO:0007669"/>
    <property type="project" value="UniProtKB-UniRule"/>
</dbReference>
<dbReference type="PANTHER" id="PTHR33317:SF4">
    <property type="entry name" value="POLYNUCLEOTIDYL TRANSFERASE, RIBONUCLEASE H-LIKE SUPERFAMILY PROTEIN"/>
    <property type="match status" value="1"/>
</dbReference>
<reference evidence="7 8" key="1">
    <citation type="submission" date="2016-12" db="EMBL/GenBank/DDBJ databases">
        <authorList>
            <person name="Song W.-J."/>
            <person name="Kurnit D.M."/>
        </authorList>
    </citation>
    <scope>NUCLEOTIDE SEQUENCE [LARGE SCALE GENOMIC DNA]</scope>
    <source>
        <strain evidence="7 8">DSM 11393</strain>
    </source>
</reference>
<dbReference type="InterPro" id="IPR012337">
    <property type="entry name" value="RNaseH-like_sf"/>
</dbReference>
<keyword evidence="3 5" id="KW-0540">Nuclease</keyword>
<dbReference type="PANTHER" id="PTHR33317">
    <property type="entry name" value="POLYNUCLEOTIDYL TRANSFERASE, RIBONUCLEASE H-LIKE SUPERFAMILY PROTEIN"/>
    <property type="match status" value="1"/>
</dbReference>
<dbReference type="HAMAP" id="MF_00651">
    <property type="entry name" value="Nuclease_YqgF"/>
    <property type="match status" value="1"/>
</dbReference>
<dbReference type="EC" id="3.1.-.-" evidence="5"/>
<dbReference type="GO" id="GO:0005829">
    <property type="term" value="C:cytosol"/>
    <property type="evidence" value="ECO:0007669"/>
    <property type="project" value="TreeGrafter"/>
</dbReference>
<dbReference type="AlphaFoldDB" id="A0A1M7SA74"/>
<evidence type="ECO:0000256" key="1">
    <source>
        <dbReference type="ARBA" id="ARBA00022490"/>
    </source>
</evidence>
<dbReference type="CDD" id="cd16964">
    <property type="entry name" value="YqgF"/>
    <property type="match status" value="1"/>
</dbReference>
<evidence type="ECO:0000256" key="3">
    <source>
        <dbReference type="ARBA" id="ARBA00022722"/>
    </source>
</evidence>
<comment type="similarity">
    <text evidence="5">Belongs to the YqgF HJR family.</text>
</comment>
<dbReference type="Proteomes" id="UP000186469">
    <property type="component" value="Unassembled WGS sequence"/>
</dbReference>
<gene>
    <name evidence="7" type="ORF">SAMN02745728_00657</name>
</gene>
<comment type="function">
    <text evidence="5">Could be a nuclease involved in processing of the 5'-end of pre-16S rRNA.</text>
</comment>
<evidence type="ECO:0000256" key="2">
    <source>
        <dbReference type="ARBA" id="ARBA00022517"/>
    </source>
</evidence>
<accession>A0A1M7SA74</accession>
<keyword evidence="8" id="KW-1185">Reference proteome</keyword>
<keyword evidence="4 5" id="KW-0378">Hydrolase</keyword>
<dbReference type="SMART" id="SM00732">
    <property type="entry name" value="YqgFc"/>
    <property type="match status" value="1"/>
</dbReference>
<feature type="domain" description="YqgF/RNase H-like" evidence="6">
    <location>
        <begin position="1"/>
        <end position="101"/>
    </location>
</feature>
<dbReference type="SUPFAM" id="SSF53098">
    <property type="entry name" value="Ribonuclease H-like"/>
    <property type="match status" value="1"/>
</dbReference>
<dbReference type="Gene3D" id="3.30.420.140">
    <property type="entry name" value="YqgF/RNase H-like domain"/>
    <property type="match status" value="1"/>
</dbReference>
<dbReference type="GO" id="GO:0004518">
    <property type="term" value="F:nuclease activity"/>
    <property type="evidence" value="ECO:0007669"/>
    <property type="project" value="UniProtKB-KW"/>
</dbReference>
<dbReference type="InterPro" id="IPR006641">
    <property type="entry name" value="YqgF/RNaseH-like_dom"/>
</dbReference>
<protein>
    <recommendedName>
        <fullName evidence="5">Putative pre-16S rRNA nuclease</fullName>
        <ecNumber evidence="5">3.1.-.-</ecNumber>
    </recommendedName>
</protein>
<dbReference type="STRING" id="1121455.SAMN02745728_00657"/>
<dbReference type="NCBIfam" id="TIGR00250">
    <property type="entry name" value="RNAse_H_YqgF"/>
    <property type="match status" value="1"/>
</dbReference>
<dbReference type="Pfam" id="PF03652">
    <property type="entry name" value="RuvX"/>
    <property type="match status" value="1"/>
</dbReference>
<dbReference type="InterPro" id="IPR005227">
    <property type="entry name" value="YqgF"/>
</dbReference>